<dbReference type="Pfam" id="PF12146">
    <property type="entry name" value="Hydrolase_4"/>
    <property type="match status" value="2"/>
</dbReference>
<evidence type="ECO:0000313" key="3">
    <source>
        <dbReference type="EMBL" id="KAJ0204261.1"/>
    </source>
</evidence>
<dbReference type="PANTHER" id="PTHR42886">
    <property type="entry name" value="RE40534P-RELATED"/>
    <property type="match status" value="1"/>
</dbReference>
<evidence type="ECO:0000313" key="4">
    <source>
        <dbReference type="Proteomes" id="UP000235145"/>
    </source>
</evidence>
<dbReference type="Gene3D" id="3.40.50.1820">
    <property type="entry name" value="alpha/beta hydrolase"/>
    <property type="match status" value="2"/>
</dbReference>
<accession>A0A9R1X9D5</accession>
<feature type="compositionally biased region" description="Polar residues" evidence="1">
    <location>
        <begin position="10"/>
        <end position="21"/>
    </location>
</feature>
<feature type="domain" description="Serine aminopeptidase S33" evidence="2">
    <location>
        <begin position="330"/>
        <end position="536"/>
    </location>
</feature>
<protein>
    <recommendedName>
        <fullName evidence="2">Serine aminopeptidase S33 domain-containing protein</fullName>
    </recommendedName>
</protein>
<organism evidence="3 4">
    <name type="scientific">Lactuca sativa</name>
    <name type="common">Garden lettuce</name>
    <dbReference type="NCBI Taxonomy" id="4236"/>
    <lineage>
        <taxon>Eukaryota</taxon>
        <taxon>Viridiplantae</taxon>
        <taxon>Streptophyta</taxon>
        <taxon>Embryophyta</taxon>
        <taxon>Tracheophyta</taxon>
        <taxon>Spermatophyta</taxon>
        <taxon>Magnoliopsida</taxon>
        <taxon>eudicotyledons</taxon>
        <taxon>Gunneridae</taxon>
        <taxon>Pentapetalae</taxon>
        <taxon>asterids</taxon>
        <taxon>campanulids</taxon>
        <taxon>Asterales</taxon>
        <taxon>Asteraceae</taxon>
        <taxon>Cichorioideae</taxon>
        <taxon>Cichorieae</taxon>
        <taxon>Lactucinae</taxon>
        <taxon>Lactuca</taxon>
    </lineage>
</organism>
<feature type="region of interest" description="Disordered" evidence="1">
    <location>
        <begin position="1"/>
        <end position="23"/>
    </location>
</feature>
<comment type="caution">
    <text evidence="3">The sequence shown here is derived from an EMBL/GenBank/DDBJ whole genome shotgun (WGS) entry which is preliminary data.</text>
</comment>
<keyword evidence="4" id="KW-1185">Reference proteome</keyword>
<dbReference type="SUPFAM" id="SSF53474">
    <property type="entry name" value="alpha/beta-Hydrolases"/>
    <property type="match status" value="2"/>
</dbReference>
<dbReference type="EMBL" id="NBSK02000005">
    <property type="protein sequence ID" value="KAJ0204261.1"/>
    <property type="molecule type" value="Genomic_DNA"/>
</dbReference>
<dbReference type="InterPro" id="IPR029058">
    <property type="entry name" value="AB_hydrolase_fold"/>
</dbReference>
<dbReference type="FunFam" id="3.40.50.1820:FF:000170">
    <property type="entry name" value="Alpha/beta-Hydrolases superfamily protein"/>
    <property type="match status" value="1"/>
</dbReference>
<name>A0A9R1X9D5_LACSA</name>
<dbReference type="Proteomes" id="UP000235145">
    <property type="component" value="Unassembled WGS sequence"/>
</dbReference>
<dbReference type="PANTHER" id="PTHR42886:SF82">
    <property type="entry name" value="FERULOYL ESTERASE"/>
    <property type="match status" value="1"/>
</dbReference>
<dbReference type="InterPro" id="IPR022742">
    <property type="entry name" value="Hydrolase_4"/>
</dbReference>
<feature type="domain" description="Serine aminopeptidase S33" evidence="2">
    <location>
        <begin position="46"/>
        <end position="154"/>
    </location>
</feature>
<sequence>MSAAVAATGDANSTHTEQNPGIRQEKIVLRNNHGEKLVGILHETGSREIVILCHGFQSTKETNTMMNLASALEKEGITAFRFDFAGNGESEGTFQYGNYCREADDLHSVIQHFSEANRVTSAILGHSKGGNVVLLYAAKYHDIHCVINVSGRYKTEGGVEERLGKGYLEKVKKDGFIDVKAKTGEVLYRVTEESLMDRLNTNMHEACLQIDKDCRVLTIHGSNDSIVRVEEALELDKDWAYNVLLVILRMRMRRVFMSFAYSPFKQSIRINHHSHTLNSRTNRISLQMAAGDSTTSSVNVEQNPGIELQRIIIQNKHGEKLVGLLHETGSKEIVIICHGFQCTKEYSMMVDLALALEKQGITVFRFDFSGNGESEGSFEFGNYSKEVDDLKAVIQHFTAANRVVTSVIGHSKGGNVVVLYASLHHDIKTVVNVSGRYKMDRGIEERLGKDYLERAKKDGFIDIKSKTGEVLFRVTEESLMERLNTNMHEAGLKIDKDCRVLTVHGSVDEVIPVEDAMEFAKIIPNHELKIIEGANHGYNKHRDELCSVVVAFIKD</sequence>
<dbReference type="AlphaFoldDB" id="A0A9R1X9D5"/>
<evidence type="ECO:0000256" key="1">
    <source>
        <dbReference type="SAM" id="MobiDB-lite"/>
    </source>
</evidence>
<proteinExistence type="predicted"/>
<gene>
    <name evidence="3" type="ORF">LSAT_V11C500280350</name>
</gene>
<reference evidence="3 4" key="1">
    <citation type="journal article" date="2017" name="Nat. Commun.">
        <title>Genome assembly with in vitro proximity ligation data and whole-genome triplication in lettuce.</title>
        <authorList>
            <person name="Reyes-Chin-Wo S."/>
            <person name="Wang Z."/>
            <person name="Yang X."/>
            <person name="Kozik A."/>
            <person name="Arikit S."/>
            <person name="Song C."/>
            <person name="Xia L."/>
            <person name="Froenicke L."/>
            <person name="Lavelle D.O."/>
            <person name="Truco M.J."/>
            <person name="Xia R."/>
            <person name="Zhu S."/>
            <person name="Xu C."/>
            <person name="Xu H."/>
            <person name="Xu X."/>
            <person name="Cox K."/>
            <person name="Korf I."/>
            <person name="Meyers B.C."/>
            <person name="Michelmore R.W."/>
        </authorList>
    </citation>
    <scope>NUCLEOTIDE SEQUENCE [LARGE SCALE GENOMIC DNA]</scope>
    <source>
        <strain evidence="4">cv. Salinas</strain>
        <tissue evidence="3">Seedlings</tissue>
    </source>
</reference>
<evidence type="ECO:0000259" key="2">
    <source>
        <dbReference type="Pfam" id="PF12146"/>
    </source>
</evidence>